<keyword evidence="1" id="KW-1133">Transmembrane helix</keyword>
<dbReference type="AlphaFoldDB" id="A0A2K8SSN2"/>
<evidence type="ECO:0000256" key="1">
    <source>
        <dbReference type="SAM" id="Phobius"/>
    </source>
</evidence>
<sequence length="47" mass="5908">MLLFDEFFVLINLYINTVFSIYFIQKIYYIIYENRLLIVSNYIRIYV</sequence>
<dbReference type="Proteomes" id="UP000232003">
    <property type="component" value="Chromosome"/>
</dbReference>
<keyword evidence="1" id="KW-0812">Transmembrane</keyword>
<protein>
    <submittedName>
        <fullName evidence="2">Uncharacterized protein</fullName>
    </submittedName>
</protein>
<organism evidence="2 3">
    <name type="scientific">Nostoc flagelliforme CCNUN1</name>
    <dbReference type="NCBI Taxonomy" id="2038116"/>
    <lineage>
        <taxon>Bacteria</taxon>
        <taxon>Bacillati</taxon>
        <taxon>Cyanobacteriota</taxon>
        <taxon>Cyanophyceae</taxon>
        <taxon>Nostocales</taxon>
        <taxon>Nostocaceae</taxon>
        <taxon>Nostoc</taxon>
    </lineage>
</organism>
<dbReference type="EMBL" id="CP024785">
    <property type="protein sequence ID" value="AUB38431.1"/>
    <property type="molecule type" value="Genomic_DNA"/>
</dbReference>
<evidence type="ECO:0000313" key="3">
    <source>
        <dbReference type="Proteomes" id="UP000232003"/>
    </source>
</evidence>
<keyword evidence="1" id="KW-0472">Membrane</keyword>
<evidence type="ECO:0000313" key="2">
    <source>
        <dbReference type="EMBL" id="AUB38431.1"/>
    </source>
</evidence>
<accession>A0A2K8SSN2</accession>
<feature type="transmembrane region" description="Helical" evidence="1">
    <location>
        <begin position="6"/>
        <end position="24"/>
    </location>
</feature>
<keyword evidence="3" id="KW-1185">Reference proteome</keyword>
<proteinExistence type="predicted"/>
<dbReference type="KEGG" id="nfl:COO91_04401"/>
<gene>
    <name evidence="2" type="ORF">COO91_04401</name>
</gene>
<reference evidence="2 3" key="1">
    <citation type="submission" date="2017-11" db="EMBL/GenBank/DDBJ databases">
        <title>Complete genome of a free-living desiccation-tolerant cyanobacterium and its photosynthetic adaptation to extreme terrestrial habitat.</title>
        <authorList>
            <person name="Shang J."/>
        </authorList>
    </citation>
    <scope>NUCLEOTIDE SEQUENCE [LARGE SCALE GENOMIC DNA]</scope>
    <source>
        <strain evidence="2 3">CCNUN1</strain>
    </source>
</reference>
<name>A0A2K8SSN2_9NOSO</name>